<feature type="region of interest" description="Disordered" evidence="7">
    <location>
        <begin position="84"/>
        <end position="125"/>
    </location>
</feature>
<dbReference type="PIRSF" id="PIRSF006704">
    <property type="entry name" value="TF_IIS"/>
    <property type="match status" value="1"/>
</dbReference>
<evidence type="ECO:0000256" key="5">
    <source>
        <dbReference type="PROSITE-ProRule" id="PRU00472"/>
    </source>
</evidence>
<evidence type="ECO:0000256" key="2">
    <source>
        <dbReference type="ARBA" id="ARBA00022771"/>
    </source>
</evidence>
<dbReference type="CDD" id="cd13749">
    <property type="entry name" value="Zn-ribbon_TFIIS"/>
    <property type="match status" value="1"/>
</dbReference>
<dbReference type="InterPro" id="IPR035441">
    <property type="entry name" value="TFIIS/LEDGF_dom_sf"/>
</dbReference>
<dbReference type="EMBL" id="JARVKF010000235">
    <property type="protein sequence ID" value="KAK9420387.1"/>
    <property type="molecule type" value="Genomic_DNA"/>
</dbReference>
<name>A0ABR2V0N2_9PEZI</name>
<dbReference type="Gene3D" id="1.20.930.10">
    <property type="entry name" value="Conserved domain common to transcription factors TFIIS, elongin A, CRSP70"/>
    <property type="match status" value="1"/>
</dbReference>
<sequence>MPMDARELSQRIKTLTTSVQKNDPPADILAQLELIKKEPAPTEEILRSTKAGVVIAKLNKNADKDIAKVASDIVVKWRRSVEAEKKARAGKSHPSPSPAPATKPASPAPKVSGGPKKKFEGDAEKRTFKTEGVDISRIGVEVRDSCIGLIYNGLAYRSYEPAELVLQRAMEVENAAFKLFKGASNDYKGKIRSLFQNLKGKTNAELGQSVISGDITSERFVRMSGPELMSAEQRKITAELEKENMSKAQVPMAEKSVSEELTCGNCKQKKVSYTQAQTRSADEPMTTFCECMNCGKRWKFS</sequence>
<dbReference type="PROSITE" id="PS51321">
    <property type="entry name" value="TFIIS_CENTRAL"/>
    <property type="match status" value="1"/>
</dbReference>
<dbReference type="SUPFAM" id="SSF47676">
    <property type="entry name" value="Conserved domain common to transcription factors TFIIS, elongin A, CRSP70"/>
    <property type="match status" value="1"/>
</dbReference>
<organism evidence="11 12">
    <name type="scientific">Seiridium unicorne</name>
    <dbReference type="NCBI Taxonomy" id="138068"/>
    <lineage>
        <taxon>Eukaryota</taxon>
        <taxon>Fungi</taxon>
        <taxon>Dikarya</taxon>
        <taxon>Ascomycota</taxon>
        <taxon>Pezizomycotina</taxon>
        <taxon>Sordariomycetes</taxon>
        <taxon>Xylariomycetidae</taxon>
        <taxon>Amphisphaeriales</taxon>
        <taxon>Sporocadaceae</taxon>
        <taxon>Seiridium</taxon>
    </lineage>
</organism>
<evidence type="ECO:0000256" key="7">
    <source>
        <dbReference type="SAM" id="MobiDB-lite"/>
    </source>
</evidence>
<dbReference type="InterPro" id="IPR001222">
    <property type="entry name" value="Znf_TFIIS"/>
</dbReference>
<dbReference type="SUPFAM" id="SSF46942">
    <property type="entry name" value="Elongation factor TFIIS domain 2"/>
    <property type="match status" value="1"/>
</dbReference>
<keyword evidence="12" id="KW-1185">Reference proteome</keyword>
<comment type="caution">
    <text evidence="11">The sequence shown here is derived from an EMBL/GenBank/DDBJ whole genome shotgun (WGS) entry which is preliminary data.</text>
</comment>
<accession>A0ABR2V0N2</accession>
<evidence type="ECO:0000259" key="8">
    <source>
        <dbReference type="PROSITE" id="PS51133"/>
    </source>
</evidence>
<dbReference type="InterPro" id="IPR036575">
    <property type="entry name" value="TFIIS_cen_dom_sf"/>
</dbReference>
<evidence type="ECO:0000259" key="10">
    <source>
        <dbReference type="PROSITE" id="PS51321"/>
    </source>
</evidence>
<evidence type="ECO:0000256" key="3">
    <source>
        <dbReference type="ARBA" id="ARBA00022833"/>
    </source>
</evidence>
<dbReference type="GO" id="GO:0003746">
    <property type="term" value="F:translation elongation factor activity"/>
    <property type="evidence" value="ECO:0007669"/>
    <property type="project" value="UniProtKB-KW"/>
</dbReference>
<dbReference type="InterPro" id="IPR017923">
    <property type="entry name" value="TFIIS_N"/>
</dbReference>
<feature type="compositionally biased region" description="Low complexity" evidence="7">
    <location>
        <begin position="102"/>
        <end position="112"/>
    </location>
</feature>
<dbReference type="PANTHER" id="PTHR11477:SF0">
    <property type="entry name" value="IP08861P-RELATED"/>
    <property type="match status" value="1"/>
</dbReference>
<dbReference type="SMART" id="SM00510">
    <property type="entry name" value="TFS2M"/>
    <property type="match status" value="1"/>
</dbReference>
<dbReference type="PANTHER" id="PTHR11477">
    <property type="entry name" value="TRANSCRIPTION FACTOR S-II ZINC FINGER DOMAIN-CONTAINING PROTEIN"/>
    <property type="match status" value="1"/>
</dbReference>
<keyword evidence="4 6" id="KW-0539">Nucleus</keyword>
<evidence type="ECO:0000256" key="6">
    <source>
        <dbReference type="PROSITE-ProRule" id="PRU00649"/>
    </source>
</evidence>
<dbReference type="PROSITE" id="PS00466">
    <property type="entry name" value="ZF_TFIIS_1"/>
    <property type="match status" value="1"/>
</dbReference>
<dbReference type="Proteomes" id="UP001408356">
    <property type="component" value="Unassembled WGS sequence"/>
</dbReference>
<dbReference type="Pfam" id="PF01096">
    <property type="entry name" value="Zn_ribbon_TFIIS"/>
    <property type="match status" value="1"/>
</dbReference>
<evidence type="ECO:0000313" key="12">
    <source>
        <dbReference type="Proteomes" id="UP001408356"/>
    </source>
</evidence>
<dbReference type="Pfam" id="PF08711">
    <property type="entry name" value="Med26"/>
    <property type="match status" value="1"/>
</dbReference>
<reference evidence="11 12" key="1">
    <citation type="journal article" date="2024" name="J. Plant Pathol.">
        <title>Sequence and assembly of the genome of Seiridium unicorne, isolate CBS 538.82, causal agent of cypress canker disease.</title>
        <authorList>
            <person name="Scali E."/>
            <person name="Rocca G.D."/>
            <person name="Danti R."/>
            <person name="Garbelotto M."/>
            <person name="Barberini S."/>
            <person name="Baroncelli R."/>
            <person name="Emiliani G."/>
        </authorList>
    </citation>
    <scope>NUCLEOTIDE SEQUENCE [LARGE SCALE GENOMIC DNA]</scope>
    <source>
        <strain evidence="11 12">BM-138-508</strain>
    </source>
</reference>
<proteinExistence type="predicted"/>
<keyword evidence="1" id="KW-0479">Metal-binding</keyword>
<protein>
    <submittedName>
        <fullName evidence="11">Transcription elongation factor S-II</fullName>
    </submittedName>
</protein>
<dbReference type="SMART" id="SM00440">
    <property type="entry name" value="ZnF_C2C2"/>
    <property type="match status" value="1"/>
</dbReference>
<keyword evidence="11" id="KW-0251">Elongation factor</keyword>
<dbReference type="Pfam" id="PF07500">
    <property type="entry name" value="TFIIS_M"/>
    <property type="match status" value="1"/>
</dbReference>
<keyword evidence="3" id="KW-0862">Zinc</keyword>
<keyword evidence="11" id="KW-0648">Protein biosynthesis</keyword>
<evidence type="ECO:0000313" key="11">
    <source>
        <dbReference type="EMBL" id="KAK9420387.1"/>
    </source>
</evidence>
<dbReference type="SUPFAM" id="SSF57783">
    <property type="entry name" value="Zinc beta-ribbon"/>
    <property type="match status" value="1"/>
</dbReference>
<evidence type="ECO:0000256" key="4">
    <source>
        <dbReference type="ARBA" id="ARBA00023242"/>
    </source>
</evidence>
<keyword evidence="2 5" id="KW-0863">Zinc-finger</keyword>
<dbReference type="PROSITE" id="PS51133">
    <property type="entry name" value="ZF_TFIIS_2"/>
    <property type="match status" value="1"/>
</dbReference>
<dbReference type="PROSITE" id="PS51319">
    <property type="entry name" value="TFIIS_N"/>
    <property type="match status" value="1"/>
</dbReference>
<feature type="domain" description="TFIIS-type" evidence="8">
    <location>
        <begin position="259"/>
        <end position="299"/>
    </location>
</feature>
<feature type="domain" description="TFIIS N-terminal" evidence="9">
    <location>
        <begin position="6"/>
        <end position="84"/>
    </location>
</feature>
<dbReference type="Gene3D" id="2.20.25.10">
    <property type="match status" value="1"/>
</dbReference>
<dbReference type="InterPro" id="IPR035100">
    <property type="entry name" value="TF_IIS-typ"/>
</dbReference>
<feature type="domain" description="TFIIS central" evidence="10">
    <location>
        <begin position="142"/>
        <end position="256"/>
    </location>
</feature>
<dbReference type="InterPro" id="IPR003618">
    <property type="entry name" value="TFIIS_cen_dom"/>
</dbReference>
<dbReference type="Gene3D" id="1.10.472.30">
    <property type="entry name" value="Transcription elongation factor S-II, central domain"/>
    <property type="match status" value="1"/>
</dbReference>
<gene>
    <name evidence="11" type="ORF">SUNI508_06383</name>
</gene>
<evidence type="ECO:0000259" key="9">
    <source>
        <dbReference type="PROSITE" id="PS51319"/>
    </source>
</evidence>
<comment type="subcellular location">
    <subcellularLocation>
        <location evidence="6">Nucleus</location>
    </subcellularLocation>
</comment>
<evidence type="ECO:0000256" key="1">
    <source>
        <dbReference type="ARBA" id="ARBA00022723"/>
    </source>
</evidence>